<comment type="caution">
    <text evidence="1">The sequence shown here is derived from an EMBL/GenBank/DDBJ whole genome shotgun (WGS) entry which is preliminary data.</text>
</comment>
<sequence length="174" mass="19058">MSARLAASSVLTCAELGCEPLSVLLAGYGLTVIWILPDAEIPGSYWGESEAGLIGDHLFVRDDTPLHSALHEAGHYLCMDAERRAQLHTDAGGECIEEDGVCYLQILLADALPGVGQARMCADMDAWGYTFRLGSARAWFEQDADDARQWLLDHGLIGSNEQPLGQVRDWKQNR</sequence>
<organism evidence="1 2">
    <name type="scientific">Candidatus Contendobacter odensis Run_B_J11</name>
    <dbReference type="NCBI Taxonomy" id="1400861"/>
    <lineage>
        <taxon>Bacteria</taxon>
        <taxon>Pseudomonadati</taxon>
        <taxon>Pseudomonadota</taxon>
        <taxon>Gammaproteobacteria</taxon>
        <taxon>Candidatus Competibacteraceae</taxon>
        <taxon>Candidatus Contendibacter</taxon>
    </lineage>
</organism>
<dbReference type="Proteomes" id="UP000019184">
    <property type="component" value="Unassembled WGS sequence"/>
</dbReference>
<name>A0A7U7GBA6_9GAMM</name>
<protein>
    <submittedName>
        <fullName evidence="1">Uncharacterized protein</fullName>
    </submittedName>
</protein>
<gene>
    <name evidence="1" type="ORF">BN874_220034</name>
</gene>
<keyword evidence="2" id="KW-1185">Reference proteome</keyword>
<dbReference type="OrthoDB" id="5783548at2"/>
<dbReference type="AlphaFoldDB" id="A0A7U7GBA6"/>
<dbReference type="RefSeq" id="WP_034432799.1">
    <property type="nucleotide sequence ID" value="NZ_CBTK010000135.1"/>
</dbReference>
<reference evidence="1 2" key="1">
    <citation type="journal article" date="2014" name="ISME J.">
        <title>Candidatus Competibacter-lineage genomes retrieved from metagenomes reveal functional metabolic diversity.</title>
        <authorList>
            <person name="McIlroy S.J."/>
            <person name="Albertsen M."/>
            <person name="Andresen E.K."/>
            <person name="Saunders A.M."/>
            <person name="Kristiansen R."/>
            <person name="Stokholm-Bjerregaard M."/>
            <person name="Nielsen K.L."/>
            <person name="Nielsen P.H."/>
        </authorList>
    </citation>
    <scope>NUCLEOTIDE SEQUENCE [LARGE SCALE GENOMIC DNA]</scope>
    <source>
        <strain evidence="1 2">Run_B_J11</strain>
    </source>
</reference>
<dbReference type="EMBL" id="CBTK010000135">
    <property type="protein sequence ID" value="CDH45264.1"/>
    <property type="molecule type" value="Genomic_DNA"/>
</dbReference>
<evidence type="ECO:0000313" key="2">
    <source>
        <dbReference type="Proteomes" id="UP000019184"/>
    </source>
</evidence>
<accession>A0A7U7GBA6</accession>
<evidence type="ECO:0000313" key="1">
    <source>
        <dbReference type="EMBL" id="CDH45264.1"/>
    </source>
</evidence>
<proteinExistence type="predicted"/>